<dbReference type="Gene3D" id="3.10.450.50">
    <property type="match status" value="1"/>
</dbReference>
<dbReference type="InterPro" id="IPR037401">
    <property type="entry name" value="SnoaL-like"/>
</dbReference>
<organism evidence="2 3">
    <name type="scientific">Pseudothauera rhizosphaerae</name>
    <dbReference type="NCBI Taxonomy" id="2565932"/>
    <lineage>
        <taxon>Bacteria</taxon>
        <taxon>Pseudomonadati</taxon>
        <taxon>Pseudomonadota</taxon>
        <taxon>Betaproteobacteria</taxon>
        <taxon>Rhodocyclales</taxon>
        <taxon>Zoogloeaceae</taxon>
        <taxon>Pseudothauera</taxon>
    </lineage>
</organism>
<dbReference type="RefSeq" id="WP_136384505.1">
    <property type="nucleotide sequence ID" value="NZ_SSOD01000005.1"/>
</dbReference>
<dbReference type="SUPFAM" id="SSF54427">
    <property type="entry name" value="NTF2-like"/>
    <property type="match status" value="1"/>
</dbReference>
<feature type="domain" description="SnoaL-like" evidence="1">
    <location>
        <begin position="23"/>
        <end position="120"/>
    </location>
</feature>
<evidence type="ECO:0000313" key="2">
    <source>
        <dbReference type="EMBL" id="THF62142.1"/>
    </source>
</evidence>
<evidence type="ECO:0000313" key="3">
    <source>
        <dbReference type="Proteomes" id="UP000307956"/>
    </source>
</evidence>
<accession>A0A4S4AQU6</accession>
<reference evidence="2 3" key="1">
    <citation type="submission" date="2019-04" db="EMBL/GenBank/DDBJ databases">
        <title>Azoarcus rhizosphaerae sp. nov. isolated from rhizosphere of Ficus religiosa.</title>
        <authorList>
            <person name="Lin S.-Y."/>
            <person name="Hameed A."/>
            <person name="Hsu Y.-H."/>
            <person name="Young C.-C."/>
        </authorList>
    </citation>
    <scope>NUCLEOTIDE SEQUENCE [LARGE SCALE GENOMIC DNA]</scope>
    <source>
        <strain evidence="2 3">CC-YHH848</strain>
    </source>
</reference>
<comment type="caution">
    <text evidence="2">The sequence shown here is derived from an EMBL/GenBank/DDBJ whole genome shotgun (WGS) entry which is preliminary data.</text>
</comment>
<gene>
    <name evidence="2" type="ORF">E6O51_08285</name>
</gene>
<dbReference type="AlphaFoldDB" id="A0A4S4AQU6"/>
<dbReference type="PANTHER" id="PTHR41252">
    <property type="entry name" value="BLR2505 PROTEIN"/>
    <property type="match status" value="1"/>
</dbReference>
<dbReference type="EMBL" id="SSOD01000005">
    <property type="protein sequence ID" value="THF62142.1"/>
    <property type="molecule type" value="Genomic_DNA"/>
</dbReference>
<dbReference type="PANTHER" id="PTHR41252:SF1">
    <property type="entry name" value="BLR2505 PROTEIN"/>
    <property type="match status" value="1"/>
</dbReference>
<sequence>MSDDTVRDLVSSLFEKIGQGAAPAEIASLFSEDVDWFIAGDTENVPWIGRKAGRKGVAEFFRQIRELIAPERFEVSDVLVKGSRAVVLGTLASRARSTGKLMETEFAFDLTVKNGLIVRYRMFEDSFAVARAVVP</sequence>
<dbReference type="Proteomes" id="UP000307956">
    <property type="component" value="Unassembled WGS sequence"/>
</dbReference>
<protein>
    <submittedName>
        <fullName evidence="2">Nuclear transport factor 2 family protein</fullName>
    </submittedName>
</protein>
<dbReference type="Pfam" id="PF12680">
    <property type="entry name" value="SnoaL_2"/>
    <property type="match status" value="1"/>
</dbReference>
<keyword evidence="3" id="KW-1185">Reference proteome</keyword>
<evidence type="ECO:0000259" key="1">
    <source>
        <dbReference type="Pfam" id="PF12680"/>
    </source>
</evidence>
<name>A0A4S4AQU6_9RHOO</name>
<dbReference type="InterPro" id="IPR032710">
    <property type="entry name" value="NTF2-like_dom_sf"/>
</dbReference>
<dbReference type="OrthoDB" id="283154at2"/>
<proteinExistence type="predicted"/>